<protein>
    <submittedName>
        <fullName evidence="1">Uncharacterized protein</fullName>
    </submittedName>
</protein>
<dbReference type="Proteomes" id="UP000325645">
    <property type="component" value="Unassembled WGS sequence"/>
</dbReference>
<evidence type="ECO:0000313" key="2">
    <source>
        <dbReference type="Proteomes" id="UP000325645"/>
    </source>
</evidence>
<name>A0A5E7VZP6_PSEFL</name>
<accession>A0A5E7VZP6</accession>
<proteinExistence type="predicted"/>
<reference evidence="1 2" key="1">
    <citation type="submission" date="2019-09" db="EMBL/GenBank/DDBJ databases">
        <authorList>
            <person name="Chandra G."/>
            <person name="Truman W A."/>
        </authorList>
    </citation>
    <scope>NUCLEOTIDE SEQUENCE [LARGE SCALE GENOMIC DNA]</scope>
    <source>
        <strain evidence="1">PS943</strain>
    </source>
</reference>
<sequence>MSLMSFSRERCASNAEIGFREVFAAAKNTRMSGWSDRF</sequence>
<evidence type="ECO:0000313" key="1">
    <source>
        <dbReference type="EMBL" id="VVQ28070.1"/>
    </source>
</evidence>
<gene>
    <name evidence="1" type="ORF">PS943_00692</name>
</gene>
<dbReference type="EMBL" id="CABVJH010000001">
    <property type="protein sequence ID" value="VVQ28070.1"/>
    <property type="molecule type" value="Genomic_DNA"/>
</dbReference>
<organism evidence="1 2">
    <name type="scientific">Pseudomonas fluorescens</name>
    <dbReference type="NCBI Taxonomy" id="294"/>
    <lineage>
        <taxon>Bacteria</taxon>
        <taxon>Pseudomonadati</taxon>
        <taxon>Pseudomonadota</taxon>
        <taxon>Gammaproteobacteria</taxon>
        <taxon>Pseudomonadales</taxon>
        <taxon>Pseudomonadaceae</taxon>
        <taxon>Pseudomonas</taxon>
    </lineage>
</organism>
<dbReference type="AlphaFoldDB" id="A0A5E7VZP6"/>